<dbReference type="EMBL" id="JAQQLI010000035">
    <property type="protein sequence ID" value="MDC7788011.1"/>
    <property type="molecule type" value="Genomic_DNA"/>
</dbReference>
<sequence length="92" mass="10158">MSASLAEQLQAVTLAHAGERARVRQQQREGLTGPELELKQRHVLALRAARETLVKLLNDETPGRARLQHDAMVAAHGAPDLSDPTEPYSERQ</sequence>
<evidence type="ECO:0000313" key="1">
    <source>
        <dbReference type="EMBL" id="MDC7788011.1"/>
    </source>
</evidence>
<evidence type="ECO:0000313" key="2">
    <source>
        <dbReference type="Proteomes" id="UP001165652"/>
    </source>
</evidence>
<name>A0ABT5JE85_RHOTP</name>
<reference evidence="1" key="1">
    <citation type="journal article" date="2023" name="Microbiol Resour">
        <title>Genome Sequences of Rhodoplanes serenus and Two Thermotolerant Strains, Rhodoplanes tepidamans and 'Rhodoplanes cryptolactis,' Further Refine the Genus.</title>
        <authorList>
            <person name="Rayyan A.A."/>
            <person name="Kyndt J.A."/>
        </authorList>
    </citation>
    <scope>NUCLEOTIDE SEQUENCE</scope>
    <source>
        <strain evidence="1">DSM 9987</strain>
    </source>
</reference>
<comment type="caution">
    <text evidence="1">The sequence shown here is derived from an EMBL/GenBank/DDBJ whole genome shotgun (WGS) entry which is preliminary data.</text>
</comment>
<gene>
    <name evidence="1" type="ORF">PQJ73_20165</name>
</gene>
<dbReference type="RefSeq" id="WP_272840401.1">
    <property type="nucleotide sequence ID" value="NZ_JAUSUJ010000030.1"/>
</dbReference>
<organism evidence="1 2">
    <name type="scientific">Rhodoplanes tepidamans</name>
    <name type="common">Rhodoplanes cryptolactis</name>
    <dbReference type="NCBI Taxonomy" id="200616"/>
    <lineage>
        <taxon>Bacteria</taxon>
        <taxon>Pseudomonadati</taxon>
        <taxon>Pseudomonadota</taxon>
        <taxon>Alphaproteobacteria</taxon>
        <taxon>Hyphomicrobiales</taxon>
        <taxon>Nitrobacteraceae</taxon>
        <taxon>Rhodoplanes</taxon>
    </lineage>
</organism>
<reference evidence="1" key="2">
    <citation type="submission" date="2023-02" db="EMBL/GenBank/DDBJ databases">
        <authorList>
            <person name="Rayyan A."/>
            <person name="Meyer T."/>
            <person name="Kyndt J.A."/>
        </authorList>
    </citation>
    <scope>NUCLEOTIDE SEQUENCE</scope>
    <source>
        <strain evidence="1">DSM 9987</strain>
    </source>
</reference>
<keyword evidence="2" id="KW-1185">Reference proteome</keyword>
<dbReference type="Proteomes" id="UP001165652">
    <property type="component" value="Unassembled WGS sequence"/>
</dbReference>
<proteinExistence type="predicted"/>
<protein>
    <submittedName>
        <fullName evidence="1">Uncharacterized protein</fullName>
    </submittedName>
</protein>
<accession>A0ABT5JE85</accession>